<dbReference type="PROSITE" id="PS50893">
    <property type="entry name" value="ABC_TRANSPORTER_2"/>
    <property type="match status" value="1"/>
</dbReference>
<dbReference type="RefSeq" id="XP_033235402.1">
    <property type="nucleotide sequence ID" value="XM_033379511.1"/>
</dbReference>
<dbReference type="GO" id="GO:0140359">
    <property type="term" value="F:ABC-type transporter activity"/>
    <property type="evidence" value="ECO:0007669"/>
    <property type="project" value="InterPro"/>
</dbReference>
<evidence type="ECO:0000256" key="7">
    <source>
        <dbReference type="ARBA" id="ARBA00022989"/>
    </source>
</evidence>
<dbReference type="InterPro" id="IPR050352">
    <property type="entry name" value="ABCG_transporters"/>
</dbReference>
<dbReference type="InterPro" id="IPR003593">
    <property type="entry name" value="AAA+_ATPase"/>
</dbReference>
<evidence type="ECO:0000313" key="10">
    <source>
        <dbReference type="Proteomes" id="UP000001819"/>
    </source>
</evidence>
<dbReference type="InterPro" id="IPR027417">
    <property type="entry name" value="P-loop_NTPase"/>
</dbReference>
<feature type="domain" description="ABC transporter" evidence="9">
    <location>
        <begin position="25"/>
        <end position="263"/>
    </location>
</feature>
<dbReference type="Gene3D" id="3.40.50.300">
    <property type="entry name" value="P-loop containing nucleotide triphosphate hydrolases"/>
    <property type="match status" value="1"/>
</dbReference>
<evidence type="ECO:0000256" key="3">
    <source>
        <dbReference type="ARBA" id="ARBA00022448"/>
    </source>
</evidence>
<dbReference type="InterPro" id="IPR017871">
    <property type="entry name" value="ABC_transporter-like_CS"/>
</dbReference>
<sequence length="495" mass="53685">MPDNDNVGERQTNGLARNRAQSLELHFSQVNYHLKTATKGFTQILNEACGTFKSGRLTAILGPSGAGKTTLLNALAGFKITGVSGRFLLNGRPRDLMAFRKMSAYIAQDFVMLNLLTVEETLWVSVDLKTPSAKSAQEKQKIIDDIIDILQLQSCRQTLVGKISGGEQKRLSIGIELATNPPIMFFDEPTSGLDCVSSYQVICHLQRLCHDGRIVVCVVHQPGSRLMQLFDDVLVLAHGEVLYAGEQRTMLATFEGSGYTCPQYYNPADFVLDVCSESSNTQRCESLISQNKLTHCPSGTNIQKLNVGEEDPSCILHPHCILSVLLCPLLCYCFLCSICRPSLPVLIFHFSSAHRDAPTSCLARPGPGASQGAGGVLFPAASAASAPLALHVQGYDCRPTATYYACCGRSAPGRGVLANRQRCRQNSVQRLLSALHHSVCVHWQRHALDPAMPAGLCGLHQGILQRLVLLASVLHIQGAGGPAPPADLPHHVHQH</sequence>
<name>A0A6I8VWE0_DROPS</name>
<evidence type="ECO:0000256" key="1">
    <source>
        <dbReference type="ARBA" id="ARBA00004141"/>
    </source>
</evidence>
<dbReference type="Pfam" id="PF19055">
    <property type="entry name" value="ABC2_membrane_7"/>
    <property type="match status" value="1"/>
</dbReference>
<evidence type="ECO:0000259" key="9">
    <source>
        <dbReference type="PROSITE" id="PS50893"/>
    </source>
</evidence>
<evidence type="ECO:0000256" key="4">
    <source>
        <dbReference type="ARBA" id="ARBA00022692"/>
    </source>
</evidence>
<dbReference type="CDD" id="cd03213">
    <property type="entry name" value="ABCG_EPDR"/>
    <property type="match status" value="1"/>
</dbReference>
<keyword evidence="4" id="KW-0812">Transmembrane</keyword>
<accession>A0A6I8VWE0</accession>
<dbReference type="FunFam" id="3.40.50.300:FF:001276">
    <property type="entry name" value="Uncharacterized protein, isoform A"/>
    <property type="match status" value="1"/>
</dbReference>
<evidence type="ECO:0000256" key="6">
    <source>
        <dbReference type="ARBA" id="ARBA00022840"/>
    </source>
</evidence>
<keyword evidence="3" id="KW-0813">Transport</keyword>
<proteinExistence type="inferred from homology"/>
<comment type="subcellular location">
    <subcellularLocation>
        <location evidence="1">Membrane</location>
        <topology evidence="1">Multi-pass membrane protein</topology>
    </subcellularLocation>
</comment>
<dbReference type="PROSITE" id="PS00211">
    <property type="entry name" value="ABC_TRANSPORTER_1"/>
    <property type="match status" value="1"/>
</dbReference>
<dbReference type="Proteomes" id="UP000001819">
    <property type="component" value="Chromosome 4"/>
</dbReference>
<evidence type="ECO:0000256" key="8">
    <source>
        <dbReference type="ARBA" id="ARBA00023136"/>
    </source>
</evidence>
<dbReference type="AlphaFoldDB" id="A0A6I8VWE0"/>
<dbReference type="PANTHER" id="PTHR48041">
    <property type="entry name" value="ABC TRANSPORTER G FAMILY MEMBER 28"/>
    <property type="match status" value="1"/>
</dbReference>
<dbReference type="InterPro" id="IPR043926">
    <property type="entry name" value="ABCG_dom"/>
</dbReference>
<evidence type="ECO:0000256" key="5">
    <source>
        <dbReference type="ARBA" id="ARBA00022741"/>
    </source>
</evidence>
<dbReference type="SMART" id="SM00382">
    <property type="entry name" value="AAA"/>
    <property type="match status" value="1"/>
</dbReference>
<comment type="similarity">
    <text evidence="2">Belongs to the ABC transporter superfamily. ABCG family. Eye pigment precursor importer (TC 3.A.1.204) subfamily.</text>
</comment>
<keyword evidence="7" id="KW-1133">Transmembrane helix</keyword>
<evidence type="ECO:0000313" key="11">
    <source>
        <dbReference type="RefSeq" id="XP_033235402.1"/>
    </source>
</evidence>
<organism evidence="10 11">
    <name type="scientific">Drosophila pseudoobscura pseudoobscura</name>
    <name type="common">Fruit fly</name>
    <dbReference type="NCBI Taxonomy" id="46245"/>
    <lineage>
        <taxon>Eukaryota</taxon>
        <taxon>Metazoa</taxon>
        <taxon>Ecdysozoa</taxon>
        <taxon>Arthropoda</taxon>
        <taxon>Hexapoda</taxon>
        <taxon>Insecta</taxon>
        <taxon>Pterygota</taxon>
        <taxon>Neoptera</taxon>
        <taxon>Endopterygota</taxon>
        <taxon>Diptera</taxon>
        <taxon>Brachycera</taxon>
        <taxon>Muscomorpha</taxon>
        <taxon>Ephydroidea</taxon>
        <taxon>Drosophilidae</taxon>
        <taxon>Drosophila</taxon>
        <taxon>Sophophora</taxon>
    </lineage>
</organism>
<reference evidence="11" key="1">
    <citation type="submission" date="2025-08" db="UniProtKB">
        <authorList>
            <consortium name="RefSeq"/>
        </authorList>
    </citation>
    <scope>IDENTIFICATION</scope>
    <source>
        <strain evidence="11">MV-25-SWS-2005</strain>
        <tissue evidence="11">Whole body</tissue>
    </source>
</reference>
<keyword evidence="8" id="KW-0472">Membrane</keyword>
<dbReference type="InterPro" id="IPR003439">
    <property type="entry name" value="ABC_transporter-like_ATP-bd"/>
</dbReference>
<dbReference type="SUPFAM" id="SSF52540">
    <property type="entry name" value="P-loop containing nucleoside triphosphate hydrolases"/>
    <property type="match status" value="1"/>
</dbReference>
<dbReference type="GO" id="GO:0005524">
    <property type="term" value="F:ATP binding"/>
    <property type="evidence" value="ECO:0007669"/>
    <property type="project" value="UniProtKB-KW"/>
</dbReference>
<dbReference type="GO" id="GO:0005886">
    <property type="term" value="C:plasma membrane"/>
    <property type="evidence" value="ECO:0007669"/>
    <property type="project" value="TreeGrafter"/>
</dbReference>
<dbReference type="Pfam" id="PF00005">
    <property type="entry name" value="ABC_tran"/>
    <property type="match status" value="1"/>
</dbReference>
<keyword evidence="6 11" id="KW-0067">ATP-binding</keyword>
<gene>
    <name evidence="11" type="primary">LOC6902567</name>
</gene>
<keyword evidence="10" id="KW-1185">Reference proteome</keyword>
<dbReference type="ExpressionAtlas" id="A0A6I8VWE0">
    <property type="expression patterns" value="baseline"/>
</dbReference>
<dbReference type="GO" id="GO:0016887">
    <property type="term" value="F:ATP hydrolysis activity"/>
    <property type="evidence" value="ECO:0007669"/>
    <property type="project" value="InterPro"/>
</dbReference>
<evidence type="ECO:0000256" key="2">
    <source>
        <dbReference type="ARBA" id="ARBA00005814"/>
    </source>
</evidence>
<keyword evidence="5" id="KW-0547">Nucleotide-binding</keyword>
<protein>
    <submittedName>
        <fullName evidence="11">ATP-binding cassette sub-family G member 1 isoform X3</fullName>
    </submittedName>
</protein>
<dbReference type="PANTHER" id="PTHR48041:SF118">
    <property type="entry name" value="ATP-BINDING CASSETTE TRANSPORTER (ABC TRANSPORTER) FAMILY G MEMBER 16"/>
    <property type="match status" value="1"/>
</dbReference>